<protein>
    <recommendedName>
        <fullName evidence="6">Molybdopterin molybdenumtransferase</fullName>
        <ecNumber evidence="6">2.10.1.1</ecNumber>
    </recommendedName>
</protein>
<organism evidence="8 9">
    <name type="scientific">Leptospira yasudae</name>
    <dbReference type="NCBI Taxonomy" id="2202201"/>
    <lineage>
        <taxon>Bacteria</taxon>
        <taxon>Pseudomonadati</taxon>
        <taxon>Spirochaetota</taxon>
        <taxon>Spirochaetia</taxon>
        <taxon>Leptospirales</taxon>
        <taxon>Leptospiraceae</taxon>
        <taxon>Leptospira</taxon>
    </lineage>
</organism>
<keyword evidence="6" id="KW-0460">Magnesium</keyword>
<comment type="catalytic activity">
    <reaction evidence="5">
        <text>adenylyl-molybdopterin + molybdate = Mo-molybdopterin + AMP + H(+)</text>
        <dbReference type="Rhea" id="RHEA:35047"/>
        <dbReference type="ChEBI" id="CHEBI:15378"/>
        <dbReference type="ChEBI" id="CHEBI:36264"/>
        <dbReference type="ChEBI" id="CHEBI:62727"/>
        <dbReference type="ChEBI" id="CHEBI:71302"/>
        <dbReference type="ChEBI" id="CHEBI:456215"/>
        <dbReference type="EC" id="2.10.1.1"/>
    </reaction>
</comment>
<feature type="domain" description="MoaB/Mog" evidence="7">
    <location>
        <begin position="179"/>
        <end position="316"/>
    </location>
</feature>
<dbReference type="CDD" id="cd00887">
    <property type="entry name" value="MoeA"/>
    <property type="match status" value="1"/>
</dbReference>
<evidence type="ECO:0000256" key="2">
    <source>
        <dbReference type="ARBA" id="ARBA00005046"/>
    </source>
</evidence>
<dbReference type="InterPro" id="IPR001453">
    <property type="entry name" value="MoaB/Mog_dom"/>
</dbReference>
<evidence type="ECO:0000256" key="6">
    <source>
        <dbReference type="RuleBase" id="RU365090"/>
    </source>
</evidence>
<dbReference type="SMART" id="SM00852">
    <property type="entry name" value="MoCF_biosynth"/>
    <property type="match status" value="1"/>
</dbReference>
<comment type="pathway">
    <text evidence="2 6">Cofactor biosynthesis; molybdopterin biosynthesis.</text>
</comment>
<keyword evidence="6" id="KW-0479">Metal-binding</keyword>
<evidence type="ECO:0000256" key="5">
    <source>
        <dbReference type="ARBA" id="ARBA00047317"/>
    </source>
</evidence>
<dbReference type="Pfam" id="PF00994">
    <property type="entry name" value="MoCF_biosynth"/>
    <property type="match status" value="1"/>
</dbReference>
<evidence type="ECO:0000256" key="3">
    <source>
        <dbReference type="ARBA" id="ARBA00010763"/>
    </source>
</evidence>
<comment type="function">
    <text evidence="1 6">Catalyzes the insertion of molybdate into adenylated molybdopterin with the concomitant release of AMP.</text>
</comment>
<dbReference type="Proteomes" id="UP000297613">
    <property type="component" value="Unassembled WGS sequence"/>
</dbReference>
<dbReference type="InterPro" id="IPR036425">
    <property type="entry name" value="MoaB/Mog-like_dom_sf"/>
</dbReference>
<name>A0A6N4QMI4_9LEPT</name>
<dbReference type="AlphaFoldDB" id="A0A6N4QMI4"/>
<dbReference type="Gene3D" id="2.170.190.11">
    <property type="entry name" value="Molybdopterin biosynthesis moea protein, domain 3"/>
    <property type="match status" value="1"/>
</dbReference>
<keyword evidence="4 6" id="KW-0501">Molybdenum cofactor biosynthesis</keyword>
<dbReference type="NCBIfam" id="TIGR00177">
    <property type="entry name" value="molyb_syn"/>
    <property type="match status" value="1"/>
</dbReference>
<dbReference type="PANTHER" id="PTHR10192:SF5">
    <property type="entry name" value="GEPHYRIN"/>
    <property type="match status" value="1"/>
</dbReference>
<evidence type="ECO:0000256" key="4">
    <source>
        <dbReference type="ARBA" id="ARBA00023150"/>
    </source>
</evidence>
<dbReference type="PROSITE" id="PS01079">
    <property type="entry name" value="MOCF_BIOSYNTHESIS_2"/>
    <property type="match status" value="1"/>
</dbReference>
<dbReference type="SUPFAM" id="SSF63882">
    <property type="entry name" value="MoeA N-terminal region -like"/>
    <property type="match status" value="1"/>
</dbReference>
<dbReference type="SUPFAM" id="SSF53218">
    <property type="entry name" value="Molybdenum cofactor biosynthesis proteins"/>
    <property type="match status" value="1"/>
</dbReference>
<accession>A0A6N4QMI4</accession>
<dbReference type="PANTHER" id="PTHR10192">
    <property type="entry name" value="MOLYBDOPTERIN BIOSYNTHESIS PROTEIN"/>
    <property type="match status" value="1"/>
</dbReference>
<evidence type="ECO:0000259" key="7">
    <source>
        <dbReference type="SMART" id="SM00852"/>
    </source>
</evidence>
<dbReference type="InterPro" id="IPR036688">
    <property type="entry name" value="MoeA_C_domain_IV_sf"/>
</dbReference>
<evidence type="ECO:0000256" key="1">
    <source>
        <dbReference type="ARBA" id="ARBA00002901"/>
    </source>
</evidence>
<keyword evidence="6" id="KW-0500">Molybdenum</keyword>
<comment type="similarity">
    <text evidence="3 6">Belongs to the MoeA family.</text>
</comment>
<comment type="caution">
    <text evidence="8">The sequence shown here is derived from an EMBL/GenBank/DDBJ whole genome shotgun (WGS) entry which is preliminary data.</text>
</comment>
<evidence type="ECO:0000313" key="8">
    <source>
        <dbReference type="EMBL" id="TGL85042.1"/>
    </source>
</evidence>
<dbReference type="InterPro" id="IPR036135">
    <property type="entry name" value="MoeA_linker/N_sf"/>
</dbReference>
<dbReference type="EMBL" id="RQGM01000033">
    <property type="protein sequence ID" value="TGL85042.1"/>
    <property type="molecule type" value="Genomic_DNA"/>
</dbReference>
<dbReference type="GO" id="GO:0046872">
    <property type="term" value="F:metal ion binding"/>
    <property type="evidence" value="ECO:0007669"/>
    <property type="project" value="UniProtKB-UniRule"/>
</dbReference>
<dbReference type="Gene3D" id="3.90.105.10">
    <property type="entry name" value="Molybdopterin biosynthesis moea protein, domain 2"/>
    <property type="match status" value="1"/>
</dbReference>
<keyword evidence="6 8" id="KW-0808">Transferase</keyword>
<gene>
    <name evidence="8" type="ORF">EHQ83_09675</name>
</gene>
<reference evidence="8 9" key="1">
    <citation type="journal article" date="2019" name="PLoS Negl. Trop. Dis.">
        <title>Revisiting the worldwide diversity of Leptospira species in the environment.</title>
        <authorList>
            <person name="Vincent A.T."/>
            <person name="Schiettekatte O."/>
            <person name="Bourhy P."/>
            <person name="Veyrier F.J."/>
            <person name="Picardeau M."/>
        </authorList>
    </citation>
    <scope>NUCLEOTIDE SEQUENCE [LARGE SCALE GENOMIC DNA]</scope>
    <source>
        <strain evidence="8 9">201702445</strain>
    </source>
</reference>
<comment type="cofactor">
    <cofactor evidence="6">
        <name>Mg(2+)</name>
        <dbReference type="ChEBI" id="CHEBI:18420"/>
    </cofactor>
</comment>
<dbReference type="GO" id="GO:0061599">
    <property type="term" value="F:molybdopterin molybdotransferase activity"/>
    <property type="evidence" value="ECO:0007669"/>
    <property type="project" value="UniProtKB-UniRule"/>
</dbReference>
<dbReference type="UniPathway" id="UPA00344"/>
<dbReference type="GO" id="GO:0005829">
    <property type="term" value="C:cytosol"/>
    <property type="evidence" value="ECO:0007669"/>
    <property type="project" value="TreeGrafter"/>
</dbReference>
<dbReference type="SUPFAM" id="SSF63867">
    <property type="entry name" value="MoeA C-terminal domain-like"/>
    <property type="match status" value="1"/>
</dbReference>
<dbReference type="GO" id="GO:0006777">
    <property type="term" value="P:Mo-molybdopterin cofactor biosynthetic process"/>
    <property type="evidence" value="ECO:0007669"/>
    <property type="project" value="UniProtKB-UniRule"/>
</dbReference>
<dbReference type="Pfam" id="PF03453">
    <property type="entry name" value="MoeA_N"/>
    <property type="match status" value="1"/>
</dbReference>
<dbReference type="Gene3D" id="2.40.340.10">
    <property type="entry name" value="MoeA, C-terminal, domain IV"/>
    <property type="match status" value="1"/>
</dbReference>
<dbReference type="InterPro" id="IPR005110">
    <property type="entry name" value="MoeA_linker/N"/>
</dbReference>
<sequence>MISIEEAISKILSQVPKSEIEVLPLKESLGRVLTQDISADRDYPPFPRSTMDGYAIRSDRYESGKIYHCKKEIFAGMESVLDPGEEIVKIMTGAAVPAGLDAVIKIEESEEVSKNSSETYVRLNSKKVFPYLNIALQGEDLKRSDLVLKTGTKILMPEISLLASLGIDRVAVSSLPKVTIISTGNEVIPIDAKPNPVQIRDSNSYSLLAMLRKYEIIPQAALLVPDEESKITQALEQGLNSDILLLSGGVSMGSMDLVPPLLKRLGVEQIFHKVHLKPGKPIWFGRKGKTAVFGLPGNPFSVQVCARIFLDPYLRSYLGLHRLPAQRYSFFGMRKKKNSLPEYFPVCFETKELTGITAKSFNGSGDIRAGLSSDGIALHPADRSEINDGDVLDFLPW</sequence>
<dbReference type="InterPro" id="IPR008284">
    <property type="entry name" value="MoCF_biosynth_CS"/>
</dbReference>
<dbReference type="InterPro" id="IPR038987">
    <property type="entry name" value="MoeA-like"/>
</dbReference>
<dbReference type="Gene3D" id="3.40.980.10">
    <property type="entry name" value="MoaB/Mog-like domain"/>
    <property type="match status" value="1"/>
</dbReference>
<dbReference type="RefSeq" id="WP_135572532.1">
    <property type="nucleotide sequence ID" value="NZ_RQGK01000006.1"/>
</dbReference>
<dbReference type="EC" id="2.10.1.1" evidence="6"/>
<evidence type="ECO:0000313" key="9">
    <source>
        <dbReference type="Proteomes" id="UP000297613"/>
    </source>
</evidence>
<proteinExistence type="inferred from homology"/>